<accession>A0A5B7WSX8</accession>
<dbReference type="Proteomes" id="UP000307000">
    <property type="component" value="Chromosome"/>
</dbReference>
<reference evidence="3 4" key="1">
    <citation type="submission" date="2018-12" db="EMBL/GenBank/DDBJ databases">
        <title>Complete Genome Sequence of Glutamicibacter creatinolyticus strain LGCM259,isolated from an abscess of a 12-year-old mare in Italy.</title>
        <authorList>
            <person name="Santos R.G."/>
            <person name="Silva A.L."/>
            <person name="Seyffert N."/>
            <person name="Castro T.L.P."/>
            <person name="Attili A.R."/>
            <person name="Rifici C."/>
            <person name="Mazzullo G."/>
            <person name="Brenig B."/>
            <person name="Venanzi F."/>
            <person name="Azevedo V."/>
        </authorList>
    </citation>
    <scope>NUCLEOTIDE SEQUENCE [LARGE SCALE GENOMIC DNA]</scope>
    <source>
        <strain evidence="3 4">LGCM 259</strain>
    </source>
</reference>
<evidence type="ECO:0000256" key="1">
    <source>
        <dbReference type="SAM" id="MobiDB-lite"/>
    </source>
</evidence>
<dbReference type="GO" id="GO:0046047">
    <property type="term" value="P:TTP catabolic process"/>
    <property type="evidence" value="ECO:0007669"/>
    <property type="project" value="TreeGrafter"/>
</dbReference>
<dbReference type="PANTHER" id="PTHR30522:SF0">
    <property type="entry name" value="NUCLEOSIDE TRIPHOSPHATE PYROPHOSPHOHYDROLASE"/>
    <property type="match status" value="1"/>
</dbReference>
<dbReference type="CDD" id="cd11528">
    <property type="entry name" value="NTP-PPase_MazG_Nterm"/>
    <property type="match status" value="1"/>
</dbReference>
<feature type="region of interest" description="Disordered" evidence="1">
    <location>
        <begin position="211"/>
        <end position="230"/>
    </location>
</feature>
<protein>
    <recommendedName>
        <fullName evidence="2">NTP pyrophosphohydrolase MazG-like domain-containing protein</fullName>
    </recommendedName>
</protein>
<dbReference type="PANTHER" id="PTHR30522">
    <property type="entry name" value="NUCLEOSIDE TRIPHOSPHATE PYROPHOSPHOHYDROLASE"/>
    <property type="match status" value="1"/>
</dbReference>
<organism evidence="3 4">
    <name type="scientific">Glutamicibacter creatinolyticus</name>
    <dbReference type="NCBI Taxonomy" id="162496"/>
    <lineage>
        <taxon>Bacteria</taxon>
        <taxon>Bacillati</taxon>
        <taxon>Actinomycetota</taxon>
        <taxon>Actinomycetes</taxon>
        <taxon>Micrococcales</taxon>
        <taxon>Micrococcaceae</taxon>
        <taxon>Glutamicibacter</taxon>
    </lineage>
</organism>
<dbReference type="GO" id="GO:0046076">
    <property type="term" value="P:dTTP catabolic process"/>
    <property type="evidence" value="ECO:0007669"/>
    <property type="project" value="TreeGrafter"/>
</dbReference>
<dbReference type="GO" id="GO:0047429">
    <property type="term" value="F:nucleoside triphosphate diphosphatase activity"/>
    <property type="evidence" value="ECO:0007669"/>
    <property type="project" value="TreeGrafter"/>
</dbReference>
<gene>
    <name evidence="3" type="ORF">GcLGCM259_0580</name>
</gene>
<keyword evidence="4" id="KW-1185">Reference proteome</keyword>
<dbReference type="Gene3D" id="1.10.287.1080">
    <property type="entry name" value="MazG-like"/>
    <property type="match status" value="1"/>
</dbReference>
<feature type="compositionally biased region" description="Polar residues" evidence="1">
    <location>
        <begin position="219"/>
        <end position="230"/>
    </location>
</feature>
<name>A0A5B7WSX8_9MICC</name>
<dbReference type="InterPro" id="IPR011551">
    <property type="entry name" value="NTP_PyrPHydrolase_MazG"/>
</dbReference>
<dbReference type="EMBL" id="CP034412">
    <property type="protein sequence ID" value="QCY46344.1"/>
    <property type="molecule type" value="Genomic_DNA"/>
</dbReference>
<dbReference type="AlphaFoldDB" id="A0A5B7WSX8"/>
<feature type="domain" description="NTP pyrophosphohydrolase MazG-like" evidence="2">
    <location>
        <begin position="30"/>
        <end position="102"/>
    </location>
</feature>
<dbReference type="GO" id="GO:0046052">
    <property type="term" value="P:UTP catabolic process"/>
    <property type="evidence" value="ECO:0007669"/>
    <property type="project" value="TreeGrafter"/>
</dbReference>
<dbReference type="InterPro" id="IPR004518">
    <property type="entry name" value="MazG-like_dom"/>
</dbReference>
<dbReference type="GO" id="GO:0046061">
    <property type="term" value="P:dATP catabolic process"/>
    <property type="evidence" value="ECO:0007669"/>
    <property type="project" value="TreeGrafter"/>
</dbReference>
<sequence length="230" mass="24990">MVFMAETETEQLLETIGILRTHCAWTRALTHQSLRTYLVEEAYEVIDAIGAGNPQELRDELGDLLLQIVLHAQIASEAGQFGFDDVANGLRQKMLRRNRHIFDEHGQLRGDITQDVATIIETWDAAKAEEQRGRRPRAGLPAGLPALTLSQKLLSRQARAGRPVAPEHQGGGALAAAVNDEQQLAAALMGLTARASELGLDAEAVLRDALTARYAQPGDDTSSPETPGKR</sequence>
<dbReference type="GO" id="GO:0006203">
    <property type="term" value="P:dGTP catabolic process"/>
    <property type="evidence" value="ECO:0007669"/>
    <property type="project" value="TreeGrafter"/>
</dbReference>
<evidence type="ECO:0000313" key="4">
    <source>
        <dbReference type="Proteomes" id="UP000307000"/>
    </source>
</evidence>
<dbReference type="KEGG" id="gcr:GcLGCM259_0580"/>
<dbReference type="InterPro" id="IPR048015">
    <property type="entry name" value="NTP-PPase_MazG-like_N"/>
</dbReference>
<dbReference type="GO" id="GO:0046081">
    <property type="term" value="P:dUTP catabolic process"/>
    <property type="evidence" value="ECO:0007669"/>
    <property type="project" value="TreeGrafter"/>
</dbReference>
<dbReference type="SUPFAM" id="SSF101386">
    <property type="entry name" value="all-alpha NTP pyrophosphatases"/>
    <property type="match status" value="1"/>
</dbReference>
<dbReference type="Pfam" id="PF03819">
    <property type="entry name" value="MazG"/>
    <property type="match status" value="1"/>
</dbReference>
<proteinExistence type="predicted"/>
<evidence type="ECO:0000313" key="3">
    <source>
        <dbReference type="EMBL" id="QCY46344.1"/>
    </source>
</evidence>
<evidence type="ECO:0000259" key="2">
    <source>
        <dbReference type="Pfam" id="PF03819"/>
    </source>
</evidence>